<evidence type="ECO:0000256" key="15">
    <source>
        <dbReference type="ARBA" id="ARBA00046271"/>
    </source>
</evidence>
<evidence type="ECO:0000256" key="4">
    <source>
        <dbReference type="ARBA" id="ARBA00022490"/>
    </source>
</evidence>
<dbReference type="EMBL" id="OU898280">
    <property type="protein sequence ID" value="CAG9835011.1"/>
    <property type="molecule type" value="Genomic_DNA"/>
</dbReference>
<keyword evidence="11" id="KW-0472">Membrane</keyword>
<evidence type="ECO:0000256" key="12">
    <source>
        <dbReference type="ARBA" id="ARBA00023140"/>
    </source>
</evidence>
<evidence type="ECO:0000256" key="9">
    <source>
        <dbReference type="ARBA" id="ARBA00022840"/>
    </source>
</evidence>
<feature type="domain" description="AAA+ ATPase" evidence="18">
    <location>
        <begin position="704"/>
        <end position="840"/>
    </location>
</feature>
<dbReference type="CDD" id="cd00009">
    <property type="entry name" value="AAA"/>
    <property type="match status" value="1"/>
</dbReference>
<dbReference type="FunFam" id="1.10.8.60:FF:000105">
    <property type="entry name" value="PeRoXisome assembly factor"/>
    <property type="match status" value="1"/>
</dbReference>
<dbReference type="PROSITE" id="PS00674">
    <property type="entry name" value="AAA"/>
    <property type="match status" value="1"/>
</dbReference>
<evidence type="ECO:0000256" key="3">
    <source>
        <dbReference type="ARBA" id="ARBA00022448"/>
    </source>
</evidence>
<dbReference type="InterPro" id="IPR050168">
    <property type="entry name" value="AAA_ATPase_domain"/>
</dbReference>
<evidence type="ECO:0000256" key="16">
    <source>
        <dbReference type="ARBA" id="ARBA00048778"/>
    </source>
</evidence>
<evidence type="ECO:0000256" key="5">
    <source>
        <dbReference type="ARBA" id="ARBA00022593"/>
    </source>
</evidence>
<keyword evidence="9" id="KW-0067">ATP-binding</keyword>
<dbReference type="SMART" id="SM00382">
    <property type="entry name" value="AAA"/>
    <property type="match status" value="2"/>
</dbReference>
<gene>
    <name evidence="19" type="ORF">DIABBA_LOCUS8258</name>
</gene>
<keyword evidence="12" id="KW-0576">Peroxisome</keyword>
<evidence type="ECO:0000256" key="7">
    <source>
        <dbReference type="ARBA" id="ARBA00022741"/>
    </source>
</evidence>
<dbReference type="Proteomes" id="UP001153709">
    <property type="component" value="Chromosome 5"/>
</dbReference>
<dbReference type="InterPro" id="IPR003593">
    <property type="entry name" value="AAA+_ATPase"/>
</dbReference>
<feature type="domain" description="AAA+ ATPase" evidence="18">
    <location>
        <begin position="431"/>
        <end position="566"/>
    </location>
</feature>
<dbReference type="PANTHER" id="PTHR23077:SF12">
    <property type="entry name" value="PEROXISOMAL ATPASE PEX1"/>
    <property type="match status" value="1"/>
</dbReference>
<dbReference type="CDD" id="cd19526">
    <property type="entry name" value="RecA-like_PEX1_r2"/>
    <property type="match status" value="1"/>
</dbReference>
<evidence type="ECO:0000256" key="17">
    <source>
        <dbReference type="ARBA" id="ARBA00064205"/>
    </source>
</evidence>
<dbReference type="FunFam" id="3.40.50.300:FF:000149">
    <property type="entry name" value="Nuclear valosin-containing protein-like"/>
    <property type="match status" value="1"/>
</dbReference>
<evidence type="ECO:0000256" key="14">
    <source>
        <dbReference type="ARBA" id="ARBA00034532"/>
    </source>
</evidence>
<dbReference type="InterPro" id="IPR029067">
    <property type="entry name" value="CDC48_domain_2-like_sf"/>
</dbReference>
<keyword evidence="6" id="KW-0677">Repeat</keyword>
<keyword evidence="7" id="KW-0547">Nucleotide-binding</keyword>
<evidence type="ECO:0000256" key="2">
    <source>
        <dbReference type="ARBA" id="ARBA00006914"/>
    </source>
</evidence>
<name>A0A9N9XBI2_DIABA</name>
<keyword evidence="20" id="KW-1185">Reference proteome</keyword>
<accession>A0A9N9XBI2</accession>
<dbReference type="Pfam" id="PF09262">
    <property type="entry name" value="PEX-1N"/>
    <property type="match status" value="1"/>
</dbReference>
<dbReference type="InterPro" id="IPR027417">
    <property type="entry name" value="P-loop_NTPase"/>
</dbReference>
<sequence>MFERNLILKYLPVKDSFLYTNPNLKFLKTGACVKVIINENHVVYFSVGDTSVELDDNCIGLNSLFARTLNVDNGILVRVSEVPSFPSVSSLTVFPVNRNEYEVMEMLADNIQDTLLSQIRVVYTGQKIVIWIGNNINVTVCVGNVNPVSPGAIDFLTEVHIEESSYKPLEDNIVSTDSNQIADKSDWKFFSNFIKAPIAKSPLEKYITLQSELLFRVVPINKVPFPENTFLSDLPFTIFLFKNVTSEDVSRFKIFRLSLLTNDVFAKDIYARLMLIENLDLNMDHELCVDEEIINFFDCPLGARMSLKPVEKYPFVNEIQINANKNYTVDVIETFKRFLAKGSDQDNVFVLNSDIPINIGDNIVCSLKFFPDEPKFCVIDDHLVRNCKYYLNIENIVKENKKSKDPSVHILKDISNFNTLIEDTTNDLSRLTENVLITGKPGTGKTTLLNEIAHTLCQYPSFLFIKEVKCKSIKGKTMDSLHKFFSNVFSELLLHQPSILILDDLHILCENVHGDEAAPNYIYFSRISEMLYNFLKLLSPLNKITILASSESTDKLNKNIYTSRGNHLFKNIYSIEELSKANRISAIQFLFKDYTLDKDTCNDLAIKTEGFVIQDLVDFCNKTLFEMYKYEPEVSTTTLIKSKYLETALKNTTVMSLQNVQLHSPGDKNFSSVGGLQEIKEILLENLLWPSQYPNLFANAPLRLQSGLLLYGPPGTGKTLIAAAAAKQCGLRLISVKGPELLSKYIGASEQAVRDIFQKAQSARPCILFFDEFDSLAPRRGHDNTGVTDRVVNQLLTQLDGVESLTGVCVLAATSRPDLLDSALLRPGRLDKQLLCPLPNEGDRFEILKVLSKNLNLSDDVSLEHISTKTENYSGADLQSLLYSAHMLTIDYSFENDKVVTQDTKISQAHLVEALRKTKPSLSNQERLKYERIYARFQSGSTIDDLKRGSKATLA</sequence>
<comment type="subcellular location">
    <subcellularLocation>
        <location evidence="1">Cytoplasm</location>
        <location evidence="1">Cytosol</location>
    </subcellularLocation>
    <subcellularLocation>
        <location evidence="15">Peroxisome membrane</location>
    </subcellularLocation>
</comment>
<dbReference type="Gene3D" id="3.40.50.300">
    <property type="entry name" value="P-loop containing nucleotide triphosphate hydrolases"/>
    <property type="match status" value="2"/>
</dbReference>
<keyword evidence="4" id="KW-0963">Cytoplasm</keyword>
<evidence type="ECO:0000256" key="6">
    <source>
        <dbReference type="ARBA" id="ARBA00022737"/>
    </source>
</evidence>
<evidence type="ECO:0000256" key="11">
    <source>
        <dbReference type="ARBA" id="ARBA00023136"/>
    </source>
</evidence>
<dbReference type="GO" id="GO:0005524">
    <property type="term" value="F:ATP binding"/>
    <property type="evidence" value="ECO:0007669"/>
    <property type="project" value="UniProtKB-KW"/>
</dbReference>
<dbReference type="InterPro" id="IPR041569">
    <property type="entry name" value="AAA_lid_3"/>
</dbReference>
<proteinExistence type="inferred from homology"/>
<dbReference type="InterPro" id="IPR015342">
    <property type="entry name" value="PEX1-N_C-lobe"/>
</dbReference>
<dbReference type="OrthoDB" id="8173462at2759"/>
<dbReference type="InterPro" id="IPR003960">
    <property type="entry name" value="ATPase_AAA_CS"/>
</dbReference>
<evidence type="ECO:0000259" key="18">
    <source>
        <dbReference type="SMART" id="SM00382"/>
    </source>
</evidence>
<protein>
    <recommendedName>
        <fullName evidence="14">Peroxisomal ATPase PEX1</fullName>
    </recommendedName>
    <alternativeName>
        <fullName evidence="13">Peroxin-1</fullName>
    </alternativeName>
</protein>
<dbReference type="GO" id="GO:0005829">
    <property type="term" value="C:cytosol"/>
    <property type="evidence" value="ECO:0007669"/>
    <property type="project" value="UniProtKB-SubCell"/>
</dbReference>
<dbReference type="GO" id="GO:0016887">
    <property type="term" value="F:ATP hydrolysis activity"/>
    <property type="evidence" value="ECO:0007669"/>
    <property type="project" value="InterPro"/>
</dbReference>
<dbReference type="AlphaFoldDB" id="A0A9N9XBI2"/>
<dbReference type="Pfam" id="PF00004">
    <property type="entry name" value="AAA"/>
    <property type="match status" value="2"/>
</dbReference>
<evidence type="ECO:0000256" key="13">
    <source>
        <dbReference type="ARBA" id="ARBA00032509"/>
    </source>
</evidence>
<keyword evidence="5" id="KW-0962">Peroxisome biogenesis</keyword>
<dbReference type="Pfam" id="PF17862">
    <property type="entry name" value="AAA_lid_3"/>
    <property type="match status" value="1"/>
</dbReference>
<dbReference type="SUPFAM" id="SSF52540">
    <property type="entry name" value="P-loop containing nucleoside triphosphate hydrolases"/>
    <property type="match status" value="2"/>
</dbReference>
<evidence type="ECO:0000256" key="1">
    <source>
        <dbReference type="ARBA" id="ARBA00004514"/>
    </source>
</evidence>
<evidence type="ECO:0000313" key="20">
    <source>
        <dbReference type="Proteomes" id="UP001153709"/>
    </source>
</evidence>
<reference evidence="19" key="1">
    <citation type="submission" date="2022-01" db="EMBL/GenBank/DDBJ databases">
        <authorList>
            <person name="King R."/>
        </authorList>
    </citation>
    <scope>NUCLEOTIDE SEQUENCE</scope>
</reference>
<evidence type="ECO:0000313" key="19">
    <source>
        <dbReference type="EMBL" id="CAG9835011.1"/>
    </source>
</evidence>
<dbReference type="SUPFAM" id="SSF54585">
    <property type="entry name" value="Cdc48 domain 2-like"/>
    <property type="match status" value="1"/>
</dbReference>
<comment type="subunit">
    <text evidence="17">Interacts with PEX6; forming the PEX1-PEX6 AAA ATPase complex, which is composed of a heterohexamer formed by a trimer of PEX1-PEX6 dimers.</text>
</comment>
<comment type="similarity">
    <text evidence="2">Belongs to the AAA ATPase family.</text>
</comment>
<keyword evidence="8" id="KW-0378">Hydrolase</keyword>
<keyword evidence="10" id="KW-0653">Protein transport</keyword>
<evidence type="ECO:0000256" key="10">
    <source>
        <dbReference type="ARBA" id="ARBA00022927"/>
    </source>
</evidence>
<comment type="catalytic activity">
    <reaction evidence="16">
        <text>ATP + H2O = ADP + phosphate + H(+)</text>
        <dbReference type="Rhea" id="RHEA:13065"/>
        <dbReference type="ChEBI" id="CHEBI:15377"/>
        <dbReference type="ChEBI" id="CHEBI:15378"/>
        <dbReference type="ChEBI" id="CHEBI:30616"/>
        <dbReference type="ChEBI" id="CHEBI:43474"/>
        <dbReference type="ChEBI" id="CHEBI:456216"/>
    </reaction>
    <physiologicalReaction direction="left-to-right" evidence="16">
        <dbReference type="Rhea" id="RHEA:13066"/>
    </physiologicalReaction>
</comment>
<dbReference type="InterPro" id="IPR003959">
    <property type="entry name" value="ATPase_AAA_core"/>
</dbReference>
<evidence type="ECO:0000256" key="8">
    <source>
        <dbReference type="ARBA" id="ARBA00022801"/>
    </source>
</evidence>
<dbReference type="Gene3D" id="1.10.8.60">
    <property type="match status" value="2"/>
</dbReference>
<organism evidence="19 20">
    <name type="scientific">Diabrotica balteata</name>
    <name type="common">Banded cucumber beetle</name>
    <dbReference type="NCBI Taxonomy" id="107213"/>
    <lineage>
        <taxon>Eukaryota</taxon>
        <taxon>Metazoa</taxon>
        <taxon>Ecdysozoa</taxon>
        <taxon>Arthropoda</taxon>
        <taxon>Hexapoda</taxon>
        <taxon>Insecta</taxon>
        <taxon>Pterygota</taxon>
        <taxon>Neoptera</taxon>
        <taxon>Endopterygota</taxon>
        <taxon>Coleoptera</taxon>
        <taxon>Polyphaga</taxon>
        <taxon>Cucujiformia</taxon>
        <taxon>Chrysomeloidea</taxon>
        <taxon>Chrysomelidae</taxon>
        <taxon>Galerucinae</taxon>
        <taxon>Diabroticina</taxon>
        <taxon>Diabroticites</taxon>
        <taxon>Diabrotica</taxon>
    </lineage>
</organism>
<dbReference type="GO" id="GO:0016558">
    <property type="term" value="P:protein import into peroxisome matrix"/>
    <property type="evidence" value="ECO:0007669"/>
    <property type="project" value="TreeGrafter"/>
</dbReference>
<dbReference type="GO" id="GO:0005778">
    <property type="term" value="C:peroxisomal membrane"/>
    <property type="evidence" value="ECO:0007669"/>
    <property type="project" value="UniProtKB-SubCell"/>
</dbReference>
<keyword evidence="3" id="KW-0813">Transport</keyword>
<dbReference type="Gene3D" id="3.10.330.10">
    <property type="match status" value="1"/>
</dbReference>
<dbReference type="PANTHER" id="PTHR23077">
    <property type="entry name" value="AAA-FAMILY ATPASE"/>
    <property type="match status" value="1"/>
</dbReference>